<evidence type="ECO:0000313" key="1">
    <source>
        <dbReference type="EMBL" id="KAK9934854.1"/>
    </source>
</evidence>
<evidence type="ECO:0000313" key="2">
    <source>
        <dbReference type="Proteomes" id="UP001457282"/>
    </source>
</evidence>
<keyword evidence="2" id="KW-1185">Reference proteome</keyword>
<dbReference type="InterPro" id="IPR023299">
    <property type="entry name" value="ATPase_P-typ_cyto_dom_N"/>
</dbReference>
<dbReference type="EMBL" id="JBEDUW010000004">
    <property type="protein sequence ID" value="KAK9934854.1"/>
    <property type="molecule type" value="Genomic_DNA"/>
</dbReference>
<dbReference type="PANTHER" id="PTHR24092">
    <property type="entry name" value="PROBABLE PHOSPHOLIPID-TRANSPORTING ATPASE"/>
    <property type="match status" value="1"/>
</dbReference>
<protein>
    <submittedName>
        <fullName evidence="1">Uncharacterized protein</fullName>
    </submittedName>
</protein>
<proteinExistence type="predicted"/>
<dbReference type="AlphaFoldDB" id="A0AAW1XEP1"/>
<dbReference type="Gene3D" id="3.40.1110.10">
    <property type="entry name" value="Calcium-transporting ATPase, cytoplasmic domain N"/>
    <property type="match status" value="1"/>
</dbReference>
<reference evidence="1 2" key="1">
    <citation type="journal article" date="2023" name="G3 (Bethesda)">
        <title>A chromosome-length genome assembly and annotation of blackberry (Rubus argutus, cv. 'Hillquist').</title>
        <authorList>
            <person name="Bruna T."/>
            <person name="Aryal R."/>
            <person name="Dudchenko O."/>
            <person name="Sargent D.J."/>
            <person name="Mead D."/>
            <person name="Buti M."/>
            <person name="Cavallini A."/>
            <person name="Hytonen T."/>
            <person name="Andres J."/>
            <person name="Pham M."/>
            <person name="Weisz D."/>
            <person name="Mascagni F."/>
            <person name="Usai G."/>
            <person name="Natali L."/>
            <person name="Bassil N."/>
            <person name="Fernandez G.E."/>
            <person name="Lomsadze A."/>
            <person name="Armour M."/>
            <person name="Olukolu B."/>
            <person name="Poorten T."/>
            <person name="Britton C."/>
            <person name="Davik J."/>
            <person name="Ashrafi H."/>
            <person name="Aiden E.L."/>
            <person name="Borodovsky M."/>
            <person name="Worthington M."/>
        </authorList>
    </citation>
    <scope>NUCLEOTIDE SEQUENCE [LARGE SCALE GENOMIC DNA]</scope>
    <source>
        <strain evidence="1">PI 553951</strain>
    </source>
</reference>
<dbReference type="Proteomes" id="UP001457282">
    <property type="component" value="Unassembled WGS sequence"/>
</dbReference>
<name>A0AAW1XEP1_RUBAR</name>
<dbReference type="GO" id="GO:0005886">
    <property type="term" value="C:plasma membrane"/>
    <property type="evidence" value="ECO:0007669"/>
    <property type="project" value="TreeGrafter"/>
</dbReference>
<dbReference type="FunFam" id="3.40.1110.10:FF:000042">
    <property type="entry name" value="Phospholipid-transporting ATPase"/>
    <property type="match status" value="1"/>
</dbReference>
<comment type="caution">
    <text evidence="1">The sequence shown here is derived from an EMBL/GenBank/DDBJ whole genome shotgun (WGS) entry which is preliminary data.</text>
</comment>
<dbReference type="GO" id="GO:0000166">
    <property type="term" value="F:nucleotide binding"/>
    <property type="evidence" value="ECO:0007669"/>
    <property type="project" value="InterPro"/>
</dbReference>
<dbReference type="Pfam" id="PF13246">
    <property type="entry name" value="Cation_ATPase"/>
    <property type="match status" value="1"/>
</dbReference>
<dbReference type="GO" id="GO:0140326">
    <property type="term" value="F:ATPase-coupled intramembrane lipid transporter activity"/>
    <property type="evidence" value="ECO:0007669"/>
    <property type="project" value="TreeGrafter"/>
</dbReference>
<organism evidence="1 2">
    <name type="scientific">Rubus argutus</name>
    <name type="common">Southern blackberry</name>
    <dbReference type="NCBI Taxonomy" id="59490"/>
    <lineage>
        <taxon>Eukaryota</taxon>
        <taxon>Viridiplantae</taxon>
        <taxon>Streptophyta</taxon>
        <taxon>Embryophyta</taxon>
        <taxon>Tracheophyta</taxon>
        <taxon>Spermatophyta</taxon>
        <taxon>Magnoliopsida</taxon>
        <taxon>eudicotyledons</taxon>
        <taxon>Gunneridae</taxon>
        <taxon>Pentapetalae</taxon>
        <taxon>rosids</taxon>
        <taxon>fabids</taxon>
        <taxon>Rosales</taxon>
        <taxon>Rosaceae</taxon>
        <taxon>Rosoideae</taxon>
        <taxon>Rosoideae incertae sedis</taxon>
        <taxon>Rubus</taxon>
    </lineage>
</organism>
<gene>
    <name evidence="1" type="ORF">M0R45_021983</name>
</gene>
<sequence length="259" mass="29447">MWMKARGRFCTEAESPDEAAFVIAARELGFEFYKRTQTSISVRELDRASGKNVERLYTLLNVLEFNSSRKRMSVIVRNEEGKVLLLCKGADNVMFGRLAKNGREFEKETEEHLNRYAGAGLRTLILAYRELEEHEFSEFNEKFTNAKNSISADRETLIDEVTDKIEKDLILLGATAVEDKLQNGMETAINIGFACSLLRQGMRQIMITLESPEIQVLEKEGDKDAITTTSRASILQQITRGKDHAYSIKWGLRGICINH</sequence>
<dbReference type="PANTHER" id="PTHR24092:SF175">
    <property type="entry name" value="PHOSPHOLIPID-TRANSPORTING ATPASE"/>
    <property type="match status" value="1"/>
</dbReference>
<dbReference type="SUPFAM" id="SSF81660">
    <property type="entry name" value="Metal cation-transporting ATPase, ATP-binding domain N"/>
    <property type="match status" value="1"/>
</dbReference>
<dbReference type="GO" id="GO:0045332">
    <property type="term" value="P:phospholipid translocation"/>
    <property type="evidence" value="ECO:0007669"/>
    <property type="project" value="TreeGrafter"/>
</dbReference>
<accession>A0AAW1XEP1</accession>